<feature type="region of interest" description="Disordered" evidence="6">
    <location>
        <begin position="411"/>
        <end position="507"/>
    </location>
</feature>
<keyword evidence="4 7" id="KW-1133">Transmembrane helix</keyword>
<feature type="region of interest" description="Disordered" evidence="6">
    <location>
        <begin position="20"/>
        <end position="55"/>
    </location>
</feature>
<accession>A0A2C5YDF5</accession>
<reference evidence="8 9" key="1">
    <citation type="submission" date="2017-06" db="EMBL/GenBank/DDBJ databases">
        <title>Ant-infecting Ophiocordyceps genomes reveal a high diversity of potential behavioral manipulation genes and a possible major role for enterotoxins.</title>
        <authorList>
            <person name="De Bekker C."/>
            <person name="Evans H.C."/>
            <person name="Brachmann A."/>
            <person name="Hughes D.P."/>
        </authorList>
    </citation>
    <scope>NUCLEOTIDE SEQUENCE [LARGE SCALE GENOMIC DNA]</scope>
    <source>
        <strain evidence="8 9">Map64</strain>
    </source>
</reference>
<feature type="compositionally biased region" description="Low complexity" evidence="6">
    <location>
        <begin position="91"/>
        <end position="102"/>
    </location>
</feature>
<comment type="caution">
    <text evidence="8">The sequence shown here is derived from an EMBL/GenBank/DDBJ whole genome shotgun (WGS) entry which is preliminary data.</text>
</comment>
<feature type="compositionally biased region" description="Basic and acidic residues" evidence="6">
    <location>
        <begin position="496"/>
        <end position="507"/>
    </location>
</feature>
<dbReference type="InterPro" id="IPR001708">
    <property type="entry name" value="YidC/ALB3/OXA1/COX18"/>
</dbReference>
<gene>
    <name evidence="8" type="ORF">CDD81_1729</name>
</gene>
<feature type="transmembrane region" description="Helical" evidence="7">
    <location>
        <begin position="203"/>
        <end position="222"/>
    </location>
</feature>
<dbReference type="GO" id="GO:0032979">
    <property type="term" value="P:protein insertion into mitochondrial inner membrane from matrix"/>
    <property type="evidence" value="ECO:0007669"/>
    <property type="project" value="TreeGrafter"/>
</dbReference>
<keyword evidence="5 7" id="KW-0472">Membrane</keyword>
<dbReference type="EMBL" id="NJET01000015">
    <property type="protein sequence ID" value="PHH65643.1"/>
    <property type="molecule type" value="Genomic_DNA"/>
</dbReference>
<feature type="compositionally biased region" description="Basic and acidic residues" evidence="6">
    <location>
        <begin position="464"/>
        <end position="477"/>
    </location>
</feature>
<evidence type="ECO:0000313" key="9">
    <source>
        <dbReference type="Proteomes" id="UP000226192"/>
    </source>
</evidence>
<feature type="transmembrane region" description="Helical" evidence="7">
    <location>
        <begin position="382"/>
        <end position="402"/>
    </location>
</feature>
<dbReference type="PANTHER" id="PTHR12428">
    <property type="entry name" value="OXA1"/>
    <property type="match status" value="1"/>
</dbReference>
<feature type="compositionally biased region" description="Polar residues" evidence="6">
    <location>
        <begin position="482"/>
        <end position="495"/>
    </location>
</feature>
<dbReference type="STRING" id="1399860.A0A2C5YDF5"/>
<dbReference type="GO" id="GO:0005743">
    <property type="term" value="C:mitochondrial inner membrane"/>
    <property type="evidence" value="ECO:0007669"/>
    <property type="project" value="TreeGrafter"/>
</dbReference>
<name>A0A2C5YDF5_9HYPO</name>
<dbReference type="PANTHER" id="PTHR12428:SF66">
    <property type="entry name" value="MITOCHONDRIAL INNER MEMBRANE PROTEIN OXA1L"/>
    <property type="match status" value="1"/>
</dbReference>
<dbReference type="Proteomes" id="UP000226192">
    <property type="component" value="Unassembled WGS sequence"/>
</dbReference>
<keyword evidence="9" id="KW-1185">Reference proteome</keyword>
<feature type="compositionally biased region" description="Pro residues" evidence="6">
    <location>
        <begin position="449"/>
        <end position="460"/>
    </location>
</feature>
<evidence type="ECO:0000256" key="5">
    <source>
        <dbReference type="ARBA" id="ARBA00023136"/>
    </source>
</evidence>
<evidence type="ECO:0000256" key="2">
    <source>
        <dbReference type="ARBA" id="ARBA00009877"/>
    </source>
</evidence>
<protein>
    <submittedName>
        <fullName evidence="8">Uncharacterized protein</fullName>
    </submittedName>
</protein>
<evidence type="ECO:0000256" key="6">
    <source>
        <dbReference type="SAM" id="MobiDB-lite"/>
    </source>
</evidence>
<evidence type="ECO:0000256" key="1">
    <source>
        <dbReference type="ARBA" id="ARBA00004141"/>
    </source>
</evidence>
<comment type="similarity">
    <text evidence="2">Belongs to the OXA1/ALB3/YidC family.</text>
</comment>
<dbReference type="OrthoDB" id="2148490at2759"/>
<organism evidence="8 9">
    <name type="scientific">Ophiocordyceps australis</name>
    <dbReference type="NCBI Taxonomy" id="1399860"/>
    <lineage>
        <taxon>Eukaryota</taxon>
        <taxon>Fungi</taxon>
        <taxon>Dikarya</taxon>
        <taxon>Ascomycota</taxon>
        <taxon>Pezizomycotina</taxon>
        <taxon>Sordariomycetes</taxon>
        <taxon>Hypocreomycetidae</taxon>
        <taxon>Hypocreales</taxon>
        <taxon>Ophiocordycipitaceae</taxon>
        <taxon>Ophiocordyceps</taxon>
    </lineage>
</organism>
<dbReference type="GO" id="GO:0032977">
    <property type="term" value="F:membrane insertase activity"/>
    <property type="evidence" value="ECO:0007669"/>
    <property type="project" value="InterPro"/>
</dbReference>
<feature type="transmembrane region" description="Helical" evidence="7">
    <location>
        <begin position="359"/>
        <end position="376"/>
    </location>
</feature>
<evidence type="ECO:0000256" key="3">
    <source>
        <dbReference type="ARBA" id="ARBA00022692"/>
    </source>
</evidence>
<keyword evidence="3 7" id="KW-0812">Transmembrane</keyword>
<evidence type="ECO:0000256" key="4">
    <source>
        <dbReference type="ARBA" id="ARBA00022989"/>
    </source>
</evidence>
<sequence>MLPSRGLTSSLPSSAARLRLQRLPRRNLSSLSTRLPRNDRQTSSALGALGGGGASGPTVASLLSMARHGHGVSPLLGSVAAPSARNFSLWPSSGGSRGSGNSPAPPSQTPSGFVAEPVEPMDPVEPLNPVDAQAASTSTMPEVSATEFDMGALNDAFQSSSALDILNMPERLGYLKAIGLDFGWGPTSVMQWALEHVHIMTGYSWTVSIFITAVIFRVLMFYPQMRSARVAEKTRRLSKDPRSIKAVADFQNLRYDQKDTEAVMRKRLIDNMLRREYGLRLVDLLWTVIPVPLAFGFFRIVNNMADVPVPALETGGFLWFTDLTAYDPYYILPIVNIAIAASTFYVSPTSMEQFKDAKPIAIAGFGILAVFLTSWLNNAVNLMGIALGATNVIALCILRIPWVRKKAGMSPINDTPENEPPPPPPQTASITDRPPVPTGPVATPRPRDTPPSPKYQPPRAPTGFRERITKELNDARHGFSKKVSNLTGSLDSSTQSEDKSETKRKENLRRIEELRHLRALEDFERKYKNKR</sequence>
<dbReference type="AlphaFoldDB" id="A0A2C5YDF5"/>
<feature type="region of interest" description="Disordered" evidence="6">
    <location>
        <begin position="90"/>
        <end position="122"/>
    </location>
</feature>
<proteinExistence type="inferred from homology"/>
<feature type="transmembrane region" description="Helical" evidence="7">
    <location>
        <begin position="329"/>
        <end position="347"/>
    </location>
</feature>
<feature type="transmembrane region" description="Helical" evidence="7">
    <location>
        <begin position="281"/>
        <end position="301"/>
    </location>
</feature>
<evidence type="ECO:0000256" key="7">
    <source>
        <dbReference type="SAM" id="Phobius"/>
    </source>
</evidence>
<feature type="compositionally biased region" description="Low complexity" evidence="6">
    <location>
        <begin position="26"/>
        <end position="35"/>
    </location>
</feature>
<evidence type="ECO:0000313" key="8">
    <source>
        <dbReference type="EMBL" id="PHH65643.1"/>
    </source>
</evidence>
<comment type="subcellular location">
    <subcellularLocation>
        <location evidence="1">Membrane</location>
        <topology evidence="1">Multi-pass membrane protein</topology>
    </subcellularLocation>
</comment>